<feature type="domain" description="HD/PDEase" evidence="1">
    <location>
        <begin position="25"/>
        <end position="135"/>
    </location>
</feature>
<dbReference type="SMART" id="SM00471">
    <property type="entry name" value="HDc"/>
    <property type="match status" value="1"/>
</dbReference>
<dbReference type="KEGG" id="parl:PEC302110_14990"/>
<dbReference type="Proteomes" id="UP001377830">
    <property type="component" value="Chromosome"/>
</dbReference>
<proteinExistence type="predicted"/>
<dbReference type="Gene3D" id="1.10.3210.10">
    <property type="entry name" value="Hypothetical protein af1432"/>
    <property type="match status" value="1"/>
</dbReference>
<dbReference type="Pfam" id="PF13328">
    <property type="entry name" value="HD_4"/>
    <property type="match status" value="1"/>
</dbReference>
<sequence>MKLSERARIFATQAHTEAGQTRKFTGEPYIVHPTAVVELLKCANPTEEMIAAAWLHDVVEDTDITLDLIGVQFGSLVKRYVEMLTDVRPRRSGGERITRKNANLIHSAQANPEAQTIKLCDLIDNAGCIVDRDPVFACKYLIEMKRLLSVMTAGHSGLYLHVMKALPGYTSSRAMISGLFKAGNNMNNIRNLVR</sequence>
<reference evidence="3" key="1">
    <citation type="journal article" date="2024" name="Int. J. Syst. Evol. Microbiol.">
        <title>Pectobacterium araliae sp. nov., a pathogen causing bacterial soft rot of Japanese angelica tree in Japan.</title>
        <authorList>
            <person name="Sawada H."/>
            <person name="Someya N."/>
            <person name="Morohoshi T."/>
            <person name="Ono M."/>
            <person name="Satou M."/>
        </authorList>
    </citation>
    <scope>NUCLEOTIDE SEQUENCE [LARGE SCALE GENOMIC DNA]</scope>
    <source>
        <strain evidence="3">MAFF 302110</strain>
    </source>
</reference>
<dbReference type="PANTHER" id="PTHR46246:SF1">
    <property type="entry name" value="GUANOSINE-3',5'-BIS(DIPHOSPHATE) 3'-PYROPHOSPHOHYDROLASE MESH1"/>
    <property type="match status" value="1"/>
</dbReference>
<evidence type="ECO:0000313" key="2">
    <source>
        <dbReference type="EMBL" id="BES84402.1"/>
    </source>
</evidence>
<accession>A0AAN0KJH6</accession>
<dbReference type="InterPro" id="IPR003607">
    <property type="entry name" value="HD/PDEase_dom"/>
</dbReference>
<keyword evidence="3" id="KW-1185">Reference proteome</keyword>
<dbReference type="GO" id="GO:0008893">
    <property type="term" value="F:guanosine-3',5'-bis(diphosphate) 3'-diphosphatase activity"/>
    <property type="evidence" value="ECO:0007669"/>
    <property type="project" value="TreeGrafter"/>
</dbReference>
<dbReference type="AlphaFoldDB" id="A0AAN0KJH6"/>
<dbReference type="InterPro" id="IPR052194">
    <property type="entry name" value="MESH1"/>
</dbReference>
<evidence type="ECO:0000259" key="1">
    <source>
        <dbReference type="SMART" id="SM00471"/>
    </source>
</evidence>
<organism evidence="2 3">
    <name type="scientific">Pectobacterium araliae</name>
    <dbReference type="NCBI Taxonomy" id="3073862"/>
    <lineage>
        <taxon>Bacteria</taxon>
        <taxon>Pseudomonadati</taxon>
        <taxon>Pseudomonadota</taxon>
        <taxon>Gammaproteobacteria</taxon>
        <taxon>Enterobacterales</taxon>
        <taxon>Pectobacteriaceae</taxon>
        <taxon>Pectobacterium</taxon>
    </lineage>
</organism>
<protein>
    <recommendedName>
        <fullName evidence="1">HD/PDEase domain-containing protein</fullName>
    </recommendedName>
</protein>
<dbReference type="SUPFAM" id="SSF109604">
    <property type="entry name" value="HD-domain/PDEase-like"/>
    <property type="match status" value="1"/>
</dbReference>
<gene>
    <name evidence="2" type="ORF">PEC302110_14990</name>
</gene>
<dbReference type="PANTHER" id="PTHR46246">
    <property type="entry name" value="GUANOSINE-3',5'-BIS(DIPHOSPHATE) 3'-PYROPHOSPHOHYDROLASE MESH1"/>
    <property type="match status" value="1"/>
</dbReference>
<name>A0AAN0KJH6_9GAMM</name>
<dbReference type="EMBL" id="AP028908">
    <property type="protein sequence ID" value="BES84402.1"/>
    <property type="molecule type" value="Genomic_DNA"/>
</dbReference>
<evidence type="ECO:0000313" key="3">
    <source>
        <dbReference type="Proteomes" id="UP001377830"/>
    </source>
</evidence>